<name>A0AAW6NM16_ENTCL</name>
<sequence>MNTPYIQFQAGYESLNMQMSYMHDAELLLNKLAHDVKGAYHDSNQNHYDTFLSNYHDNGKRVTRSQYLYNITIVSLYGLFEQFIESQIEGYVKLVTVSVNEYNLLPQKMRDTHCDLTLKYALKNLEDRYLNEQDKDRNHQSLIMSLYHSLGNGIGDFSLVGKVYSNHSSNFRYELITTLFNNIGVDRVIDQTLSLEGYLDYYKDFFGLDDSAGHNEIVSNLNEEILELVQRRNRIAHGAKEDNILSYTFLKEKCIFFDRLCYGIFRIADKTISYHLMEIEMTNNGAFEFEVPTNFFNKKCVFGFSIKGLDDIKQNKCIYEGQVVYLKSVACGIIEKHFIESIYFNGQSEDIFETTENFDCGIKLRNLENIKDYKGFVFYFS</sequence>
<dbReference type="EMBL" id="JARJGR010000823">
    <property type="protein sequence ID" value="MDF3636963.1"/>
    <property type="molecule type" value="Genomic_DNA"/>
</dbReference>
<dbReference type="RefSeq" id="WP_038420291.1">
    <property type="nucleotide sequence ID" value="NZ_CP009756.1"/>
</dbReference>
<evidence type="ECO:0000313" key="3">
    <source>
        <dbReference type="Proteomes" id="UP001215180"/>
    </source>
</evidence>
<dbReference type="AlphaFoldDB" id="A0AAW6NM16"/>
<dbReference type="Proteomes" id="UP001215180">
    <property type="component" value="Unassembled WGS sequence"/>
</dbReference>
<dbReference type="InterPro" id="IPR041519">
    <property type="entry name" value="HEPN_RiboL-PSP"/>
</dbReference>
<dbReference type="KEGG" id="eclg:EC036_31750"/>
<proteinExistence type="predicted"/>
<evidence type="ECO:0000259" key="1">
    <source>
        <dbReference type="Pfam" id="PF18735"/>
    </source>
</evidence>
<feature type="domain" description="RiboL-PSP-HEPN" evidence="1">
    <location>
        <begin position="51"/>
        <end position="267"/>
    </location>
</feature>
<organism evidence="2 3">
    <name type="scientific">Enterobacter cloacae</name>
    <dbReference type="NCBI Taxonomy" id="550"/>
    <lineage>
        <taxon>Bacteria</taxon>
        <taxon>Pseudomonadati</taxon>
        <taxon>Pseudomonadota</taxon>
        <taxon>Gammaproteobacteria</taxon>
        <taxon>Enterobacterales</taxon>
        <taxon>Enterobacteriaceae</taxon>
        <taxon>Enterobacter</taxon>
        <taxon>Enterobacter cloacae complex</taxon>
    </lineage>
</organism>
<dbReference type="Pfam" id="PF18735">
    <property type="entry name" value="HEPN_RiboL-PSP"/>
    <property type="match status" value="1"/>
</dbReference>
<gene>
    <name evidence="2" type="ORF">P3S46_07075</name>
</gene>
<accession>A0AAW6NM16</accession>
<reference evidence="2" key="1">
    <citation type="submission" date="2023-03" db="EMBL/GenBank/DDBJ databases">
        <title>A Study on Prevalence and Characterization of Enterobacter cloacae strains in China.</title>
        <authorList>
            <person name="Zheng Z."/>
        </authorList>
    </citation>
    <scope>NUCLEOTIDE SEQUENCE</scope>
    <source>
        <strain evidence="2">EC77</strain>
    </source>
</reference>
<comment type="caution">
    <text evidence="2">The sequence shown here is derived from an EMBL/GenBank/DDBJ whole genome shotgun (WGS) entry which is preliminary data.</text>
</comment>
<evidence type="ECO:0000313" key="2">
    <source>
        <dbReference type="EMBL" id="MDF3636963.1"/>
    </source>
</evidence>
<protein>
    <submittedName>
        <fullName evidence="2">MAE_28990/MAE_18760 family HEPN-like nuclease</fullName>
    </submittedName>
</protein>